<dbReference type="Pfam" id="PF01734">
    <property type="entry name" value="Patatin"/>
    <property type="match status" value="1"/>
</dbReference>
<dbReference type="PANTHER" id="PTHR14226">
    <property type="entry name" value="NEUROPATHY TARGET ESTERASE/SWISS CHEESE D.MELANOGASTER"/>
    <property type="match status" value="1"/>
</dbReference>
<name>A0A5R8KIG7_9BACT</name>
<evidence type="ECO:0000313" key="7">
    <source>
        <dbReference type="EMBL" id="TLD72057.1"/>
    </source>
</evidence>
<dbReference type="RefSeq" id="WP_138085060.1">
    <property type="nucleotide sequence ID" value="NZ_VAUV01000003.1"/>
</dbReference>
<keyword evidence="2 4" id="KW-0442">Lipid degradation</keyword>
<feature type="active site" description="Proton acceptor" evidence="4">
    <location>
        <position position="189"/>
    </location>
</feature>
<comment type="caution">
    <text evidence="7">The sequence shown here is derived from an EMBL/GenBank/DDBJ whole genome shotgun (WGS) entry which is preliminary data.</text>
</comment>
<dbReference type="Proteomes" id="UP000306196">
    <property type="component" value="Unassembled WGS sequence"/>
</dbReference>
<dbReference type="Gene3D" id="3.40.1090.10">
    <property type="entry name" value="Cytosolic phospholipase A2 catalytic domain"/>
    <property type="match status" value="2"/>
</dbReference>
<evidence type="ECO:0000256" key="3">
    <source>
        <dbReference type="ARBA" id="ARBA00023098"/>
    </source>
</evidence>
<sequence>MHTQSPQRFSWMLAEGWLGRFFDLPRKDHNPSIPRIGLALSCGGARGLAHIGAIQVLEEERIPIATIIGSSMGSYVGALWASGVSGKELEILAAEIKDRRTLMRLIDPVCPPTSGFIYGHKVRKHLERTLGDLTIADLKIPTLIVATNLDTLNGEIFPPDTPVAAAIQASCAIPGICSPVYLNGKRYIDGAAAQPLPVSMLRDHTSVDATIAVNVMAPSAAVAATLDVSPPPPLDPIGTSARLRRFFNRNLNLFAYGNVLDTFKRCLSSAQLRLLAYESAAADVLIHPYLTESRWYDYENFQRYIDAGRKAAQDALPHIHSLMNLKTNTTNPPNSNDTLPFITPVGHSSA</sequence>
<feature type="active site" description="Nucleophile" evidence="4">
    <location>
        <position position="71"/>
    </location>
</feature>
<dbReference type="EMBL" id="VAUV01000003">
    <property type="protein sequence ID" value="TLD72057.1"/>
    <property type="molecule type" value="Genomic_DNA"/>
</dbReference>
<keyword evidence="1 4" id="KW-0378">Hydrolase</keyword>
<dbReference type="PROSITE" id="PS51635">
    <property type="entry name" value="PNPLA"/>
    <property type="match status" value="1"/>
</dbReference>
<feature type="short sequence motif" description="DGA/G" evidence="4">
    <location>
        <begin position="189"/>
        <end position="191"/>
    </location>
</feature>
<dbReference type="PANTHER" id="PTHR14226:SF29">
    <property type="entry name" value="NEUROPATHY TARGET ESTERASE SWS"/>
    <property type="match status" value="1"/>
</dbReference>
<reference evidence="7 8" key="1">
    <citation type="submission" date="2019-05" db="EMBL/GenBank/DDBJ databases">
        <title>Verrucobacter flavum gen. nov., sp. nov. a new member of the family Verrucomicrobiaceae.</title>
        <authorList>
            <person name="Szuroczki S."/>
            <person name="Abbaszade G."/>
            <person name="Szabo A."/>
            <person name="Felfoldi T."/>
            <person name="Schumann P."/>
            <person name="Boka K."/>
            <person name="Keki Z."/>
            <person name="Toumi M."/>
            <person name="Toth E."/>
        </authorList>
    </citation>
    <scope>NUCLEOTIDE SEQUENCE [LARGE SCALE GENOMIC DNA]</scope>
    <source>
        <strain evidence="7 8">MG-N-17</strain>
    </source>
</reference>
<gene>
    <name evidence="7" type="ORF">FEM03_04850</name>
</gene>
<dbReference type="GO" id="GO:0016787">
    <property type="term" value="F:hydrolase activity"/>
    <property type="evidence" value="ECO:0007669"/>
    <property type="project" value="UniProtKB-UniRule"/>
</dbReference>
<keyword evidence="8" id="KW-1185">Reference proteome</keyword>
<evidence type="ECO:0000256" key="2">
    <source>
        <dbReference type="ARBA" id="ARBA00022963"/>
    </source>
</evidence>
<dbReference type="InterPro" id="IPR002641">
    <property type="entry name" value="PNPLA_dom"/>
</dbReference>
<protein>
    <recommendedName>
        <fullName evidence="6">PNPLA domain-containing protein</fullName>
    </recommendedName>
</protein>
<feature type="domain" description="PNPLA" evidence="6">
    <location>
        <begin position="38"/>
        <end position="202"/>
    </location>
</feature>
<feature type="region of interest" description="Disordered" evidence="5">
    <location>
        <begin position="327"/>
        <end position="350"/>
    </location>
</feature>
<evidence type="ECO:0000256" key="1">
    <source>
        <dbReference type="ARBA" id="ARBA00022801"/>
    </source>
</evidence>
<feature type="compositionally biased region" description="Low complexity" evidence="5">
    <location>
        <begin position="327"/>
        <end position="340"/>
    </location>
</feature>
<evidence type="ECO:0000313" key="8">
    <source>
        <dbReference type="Proteomes" id="UP000306196"/>
    </source>
</evidence>
<proteinExistence type="predicted"/>
<dbReference type="InterPro" id="IPR050301">
    <property type="entry name" value="NTE"/>
</dbReference>
<feature type="short sequence motif" description="GXSXG" evidence="4">
    <location>
        <begin position="69"/>
        <end position="73"/>
    </location>
</feature>
<evidence type="ECO:0000259" key="6">
    <source>
        <dbReference type="PROSITE" id="PS51635"/>
    </source>
</evidence>
<organism evidence="7 8">
    <name type="scientific">Phragmitibacter flavus</name>
    <dbReference type="NCBI Taxonomy" id="2576071"/>
    <lineage>
        <taxon>Bacteria</taxon>
        <taxon>Pseudomonadati</taxon>
        <taxon>Verrucomicrobiota</taxon>
        <taxon>Verrucomicrobiia</taxon>
        <taxon>Verrucomicrobiales</taxon>
        <taxon>Verrucomicrobiaceae</taxon>
        <taxon>Phragmitibacter</taxon>
    </lineage>
</organism>
<accession>A0A5R8KIG7</accession>
<dbReference type="InterPro" id="IPR016035">
    <property type="entry name" value="Acyl_Trfase/lysoPLipase"/>
</dbReference>
<evidence type="ECO:0000256" key="5">
    <source>
        <dbReference type="SAM" id="MobiDB-lite"/>
    </source>
</evidence>
<dbReference type="GO" id="GO:0016042">
    <property type="term" value="P:lipid catabolic process"/>
    <property type="evidence" value="ECO:0007669"/>
    <property type="project" value="UniProtKB-UniRule"/>
</dbReference>
<keyword evidence="3 4" id="KW-0443">Lipid metabolism</keyword>
<evidence type="ECO:0000256" key="4">
    <source>
        <dbReference type="PROSITE-ProRule" id="PRU01161"/>
    </source>
</evidence>
<comment type="caution">
    <text evidence="4">Lacks conserved residue(s) required for the propagation of feature annotation.</text>
</comment>
<dbReference type="AlphaFoldDB" id="A0A5R8KIG7"/>
<dbReference type="SUPFAM" id="SSF52151">
    <property type="entry name" value="FabD/lysophospholipase-like"/>
    <property type="match status" value="1"/>
</dbReference>
<dbReference type="OrthoDB" id="9770965at2"/>